<dbReference type="InterPro" id="IPR003501">
    <property type="entry name" value="PTS_EIIB_2/3"/>
</dbReference>
<dbReference type="AlphaFoldDB" id="A0A1B7JNZ1"/>
<accession>A0A1B7JNZ1</accession>
<keyword evidence="3" id="KW-0762">Sugar transport</keyword>
<dbReference type="InterPro" id="IPR051819">
    <property type="entry name" value="PTS_sugar-specific_EIIB"/>
</dbReference>
<protein>
    <submittedName>
        <fullName evidence="9">PTS system cellobiose-specific IIB component</fullName>
        <ecNumber evidence="9">2.7.1.191</ecNumber>
    </submittedName>
</protein>
<dbReference type="GO" id="GO:0016301">
    <property type="term" value="F:kinase activity"/>
    <property type="evidence" value="ECO:0007669"/>
    <property type="project" value="UniProtKB-KW"/>
</dbReference>
<dbReference type="InterPro" id="IPR013012">
    <property type="entry name" value="PTS_EIIB_3"/>
</dbReference>
<dbReference type="CDD" id="cd05564">
    <property type="entry name" value="PTS_IIB_chitobiose_lichenan"/>
    <property type="match status" value="1"/>
</dbReference>
<evidence type="ECO:0000256" key="7">
    <source>
        <dbReference type="PROSITE-ProRule" id="PRU00423"/>
    </source>
</evidence>
<proteinExistence type="predicted"/>
<dbReference type="PROSITE" id="PS51100">
    <property type="entry name" value="PTS_EIIB_TYPE_3"/>
    <property type="match status" value="1"/>
</dbReference>
<dbReference type="PATRIC" id="fig|1354264.4.peg.3592"/>
<dbReference type="EC" id="2.7.1.191" evidence="9"/>
<dbReference type="EMBL" id="LXEU01000068">
    <property type="protein sequence ID" value="OAT49638.1"/>
    <property type="molecule type" value="Genomic_DNA"/>
</dbReference>
<dbReference type="Proteomes" id="UP000078386">
    <property type="component" value="Unassembled WGS sequence"/>
</dbReference>
<dbReference type="GO" id="GO:0008982">
    <property type="term" value="F:protein-N(PI)-phosphohistidine-sugar phosphotransferase activity"/>
    <property type="evidence" value="ECO:0007669"/>
    <property type="project" value="InterPro"/>
</dbReference>
<evidence type="ECO:0000256" key="4">
    <source>
        <dbReference type="ARBA" id="ARBA00022679"/>
    </source>
</evidence>
<evidence type="ECO:0000256" key="5">
    <source>
        <dbReference type="ARBA" id="ARBA00022683"/>
    </source>
</evidence>
<evidence type="ECO:0000256" key="1">
    <source>
        <dbReference type="ARBA" id="ARBA00022448"/>
    </source>
</evidence>
<keyword evidence="1" id="KW-0813">Transport</keyword>
<reference evidence="9 10" key="1">
    <citation type="submission" date="2016-04" db="EMBL/GenBank/DDBJ databases">
        <title>ATOL: Assembling a taxonomically balanced genome-scale reconstruction of the evolutionary history of the Enterobacteriaceae.</title>
        <authorList>
            <person name="Plunkett G.III."/>
            <person name="Neeno-Eckwall E.C."/>
            <person name="Glasner J.D."/>
            <person name="Perna N.T."/>
        </authorList>
    </citation>
    <scope>NUCLEOTIDE SEQUENCE [LARGE SCALE GENOMIC DNA]</scope>
    <source>
        <strain evidence="9 10">ATCC 51603</strain>
    </source>
</reference>
<comment type="caution">
    <text evidence="9">The sequence shown here is derived from an EMBL/GenBank/DDBJ whole genome shotgun (WGS) entry which is preliminary data.</text>
</comment>
<dbReference type="GO" id="GO:0009401">
    <property type="term" value="P:phosphoenolpyruvate-dependent sugar phosphotransferase system"/>
    <property type="evidence" value="ECO:0007669"/>
    <property type="project" value="UniProtKB-KW"/>
</dbReference>
<evidence type="ECO:0000313" key="10">
    <source>
        <dbReference type="Proteomes" id="UP000078386"/>
    </source>
</evidence>
<dbReference type="PANTHER" id="PTHR34581:SF2">
    <property type="entry name" value="PTS SYSTEM N,N'-DIACETYLCHITOBIOSE-SPECIFIC EIIB COMPONENT"/>
    <property type="match status" value="1"/>
</dbReference>
<sequence length="110" mass="12157">MFSKEGNIVMKKIMLCCAAGMSTSMLVQKMRAEAEKRALAVEINAYPVAEIESMMSEADVVLLGPQVQFELSRLRELSAPLGKPVDVIDMMDYGTMRGDRVLDKAIQLMA</sequence>
<evidence type="ECO:0000313" key="9">
    <source>
        <dbReference type="EMBL" id="OAT49638.1"/>
    </source>
</evidence>
<keyword evidence="5" id="KW-0598">Phosphotransferase system</keyword>
<keyword evidence="10" id="KW-1185">Reference proteome</keyword>
<evidence type="ECO:0000256" key="6">
    <source>
        <dbReference type="ARBA" id="ARBA00022777"/>
    </source>
</evidence>
<organism evidence="9 10">
    <name type="scientific">Kluyvera georgiana ATCC 51603</name>
    <dbReference type="NCBI Taxonomy" id="1354264"/>
    <lineage>
        <taxon>Bacteria</taxon>
        <taxon>Pseudomonadati</taxon>
        <taxon>Pseudomonadota</taxon>
        <taxon>Gammaproteobacteria</taxon>
        <taxon>Enterobacterales</taxon>
        <taxon>Enterobacteriaceae</taxon>
        <taxon>Kluyvera</taxon>
    </lineage>
</organism>
<name>A0A1B7JNZ1_9ENTR</name>
<dbReference type="PANTHER" id="PTHR34581">
    <property type="entry name" value="PTS SYSTEM N,N'-DIACETYLCHITOBIOSE-SPECIFIC EIIB COMPONENT"/>
    <property type="match status" value="1"/>
</dbReference>
<keyword evidence="2" id="KW-0597">Phosphoprotein</keyword>
<dbReference type="Pfam" id="PF02302">
    <property type="entry name" value="PTS_IIB"/>
    <property type="match status" value="1"/>
</dbReference>
<evidence type="ECO:0000256" key="3">
    <source>
        <dbReference type="ARBA" id="ARBA00022597"/>
    </source>
</evidence>
<dbReference type="Gene3D" id="3.40.50.2300">
    <property type="match status" value="1"/>
</dbReference>
<keyword evidence="6" id="KW-0418">Kinase</keyword>
<keyword evidence="4 9" id="KW-0808">Transferase</keyword>
<evidence type="ECO:0000259" key="8">
    <source>
        <dbReference type="PROSITE" id="PS51100"/>
    </source>
</evidence>
<dbReference type="SUPFAM" id="SSF52794">
    <property type="entry name" value="PTS system IIB component-like"/>
    <property type="match status" value="1"/>
</dbReference>
<feature type="domain" description="PTS EIIB type-3" evidence="8">
    <location>
        <begin position="10"/>
        <end position="110"/>
    </location>
</feature>
<dbReference type="InterPro" id="IPR036095">
    <property type="entry name" value="PTS_EIIB-like_sf"/>
</dbReference>
<gene>
    <name evidence="9" type="ORF">M989_03455</name>
</gene>
<feature type="modified residue" description="Phosphocysteine; by EIIA" evidence="7">
    <location>
        <position position="17"/>
    </location>
</feature>
<evidence type="ECO:0000256" key="2">
    <source>
        <dbReference type="ARBA" id="ARBA00022553"/>
    </source>
</evidence>